<keyword evidence="1" id="KW-0805">Transcription regulation</keyword>
<dbReference type="InterPro" id="IPR009057">
    <property type="entry name" value="Homeodomain-like_sf"/>
</dbReference>
<evidence type="ECO:0000256" key="1">
    <source>
        <dbReference type="ARBA" id="ARBA00023015"/>
    </source>
</evidence>
<keyword evidence="2" id="KW-0238">DNA-binding</keyword>
<evidence type="ECO:0000259" key="4">
    <source>
        <dbReference type="PROSITE" id="PS01124"/>
    </source>
</evidence>
<dbReference type="Pfam" id="PF02311">
    <property type="entry name" value="AraC_binding"/>
    <property type="match status" value="1"/>
</dbReference>
<dbReference type="InterPro" id="IPR037923">
    <property type="entry name" value="HTH-like"/>
</dbReference>
<dbReference type="PROSITE" id="PS01124">
    <property type="entry name" value="HTH_ARAC_FAMILY_2"/>
    <property type="match status" value="1"/>
</dbReference>
<dbReference type="Proteomes" id="UP001172082">
    <property type="component" value="Unassembled WGS sequence"/>
</dbReference>
<keyword evidence="6" id="KW-1185">Reference proteome</keyword>
<dbReference type="InterPro" id="IPR018060">
    <property type="entry name" value="HTH_AraC"/>
</dbReference>
<evidence type="ECO:0000313" key="5">
    <source>
        <dbReference type="EMBL" id="MDN5202340.1"/>
    </source>
</evidence>
<dbReference type="SUPFAM" id="SSF46689">
    <property type="entry name" value="Homeodomain-like"/>
    <property type="match status" value="1"/>
</dbReference>
<evidence type="ECO:0000256" key="3">
    <source>
        <dbReference type="ARBA" id="ARBA00023163"/>
    </source>
</evidence>
<dbReference type="Gene3D" id="2.60.120.10">
    <property type="entry name" value="Jelly Rolls"/>
    <property type="match status" value="1"/>
</dbReference>
<feature type="domain" description="HTH araC/xylS-type" evidence="4">
    <location>
        <begin position="190"/>
        <end position="288"/>
    </location>
</feature>
<proteinExistence type="predicted"/>
<sequence length="298" mass="34961">MSDIPLYSIPDPCIEFSGFKLYSLKSLAQNATAYPKFPVQTDIPHRHDFYEMCIFYKGEGTHEIDFSKFPINNYSVHFVTPGQVHLISNHQHAQGYILAFTEEFVALNKKPVEVKIGELPSPYLDMNKHEFKFVWNILDAIMHEYSHPGEESEEIIKSYLHILILKSKNLYGKTEKTKKKINPNTNTIFRSFKDLVEKNYRTNQLVNFYADHLNISPSHLNKISKKICGRTAGNFIHDRVILEAKRLLVFSDMTSQEIAYHLMYNDPSYFSRIFKRKTGYSPTRFREIKLQKYHHLIE</sequence>
<name>A0ABT8KNQ3_9BACT</name>
<dbReference type="EMBL" id="JAUJEA010000004">
    <property type="protein sequence ID" value="MDN5202340.1"/>
    <property type="molecule type" value="Genomic_DNA"/>
</dbReference>
<dbReference type="RefSeq" id="WP_346752365.1">
    <property type="nucleotide sequence ID" value="NZ_JAUJEA010000004.1"/>
</dbReference>
<dbReference type="PANTHER" id="PTHR43280">
    <property type="entry name" value="ARAC-FAMILY TRANSCRIPTIONAL REGULATOR"/>
    <property type="match status" value="1"/>
</dbReference>
<protein>
    <submittedName>
        <fullName evidence="5">AraC family transcriptional regulator</fullName>
    </submittedName>
</protein>
<dbReference type="Pfam" id="PF12833">
    <property type="entry name" value="HTH_18"/>
    <property type="match status" value="1"/>
</dbReference>
<dbReference type="Gene3D" id="1.10.10.60">
    <property type="entry name" value="Homeodomain-like"/>
    <property type="match status" value="2"/>
</dbReference>
<dbReference type="PANTHER" id="PTHR43280:SF32">
    <property type="entry name" value="TRANSCRIPTIONAL REGULATORY PROTEIN"/>
    <property type="match status" value="1"/>
</dbReference>
<dbReference type="SMART" id="SM00342">
    <property type="entry name" value="HTH_ARAC"/>
    <property type="match status" value="1"/>
</dbReference>
<accession>A0ABT8KNQ3</accession>
<keyword evidence="3" id="KW-0804">Transcription</keyword>
<evidence type="ECO:0000313" key="6">
    <source>
        <dbReference type="Proteomes" id="UP001172082"/>
    </source>
</evidence>
<dbReference type="SUPFAM" id="SSF51215">
    <property type="entry name" value="Regulatory protein AraC"/>
    <property type="match status" value="1"/>
</dbReference>
<reference evidence="5" key="1">
    <citation type="submission" date="2023-06" db="EMBL/GenBank/DDBJ databases">
        <title>Genomic of Parafulvivirga corallium.</title>
        <authorList>
            <person name="Wang G."/>
        </authorList>
    </citation>
    <scope>NUCLEOTIDE SEQUENCE</scope>
    <source>
        <strain evidence="5">BMA10</strain>
    </source>
</reference>
<organism evidence="5 6">
    <name type="scientific">Splendidivirga corallicola</name>
    <dbReference type="NCBI Taxonomy" id="3051826"/>
    <lineage>
        <taxon>Bacteria</taxon>
        <taxon>Pseudomonadati</taxon>
        <taxon>Bacteroidota</taxon>
        <taxon>Cytophagia</taxon>
        <taxon>Cytophagales</taxon>
        <taxon>Splendidivirgaceae</taxon>
        <taxon>Splendidivirga</taxon>
    </lineage>
</organism>
<dbReference type="InterPro" id="IPR003313">
    <property type="entry name" value="AraC-bd"/>
</dbReference>
<gene>
    <name evidence="5" type="ORF">QQ008_13220</name>
</gene>
<dbReference type="InterPro" id="IPR014710">
    <property type="entry name" value="RmlC-like_jellyroll"/>
</dbReference>
<evidence type="ECO:0000256" key="2">
    <source>
        <dbReference type="ARBA" id="ARBA00023125"/>
    </source>
</evidence>
<comment type="caution">
    <text evidence="5">The sequence shown here is derived from an EMBL/GenBank/DDBJ whole genome shotgun (WGS) entry which is preliminary data.</text>
</comment>